<proteinExistence type="predicted"/>
<keyword evidence="2" id="KW-1185">Reference proteome</keyword>
<sequence length="126" mass="14393">MQGATGMQVRVYTPKRLFQQLEAAKEEYIRATVGVRPPDHQHRRGRVLLPKLVEAYARDVGLSPERLLDAAQRCLPESVRAAVQRCRPQQQQHQGTTASKAVVEWAPHRQSFRYLLARDLAFPHLS</sequence>
<protein>
    <submittedName>
        <fullName evidence="1">Uncharacterized protein</fullName>
    </submittedName>
</protein>
<dbReference type="AlphaFoldDB" id="A0A9R1NU23"/>
<dbReference type="PANTHER" id="PTHR23054">
    <property type="entry name" value="TERNARY COMPLEX FACTOR MIP1, LEUCINE-ZIPPER-RELATED"/>
    <property type="match status" value="1"/>
</dbReference>
<dbReference type="PANTHER" id="PTHR23054:SF55">
    <property type="entry name" value="ELECTRON TRANSPORTER"/>
    <property type="match status" value="1"/>
</dbReference>
<reference evidence="1 2" key="1">
    <citation type="submission" date="2017-09" db="EMBL/GenBank/DDBJ databases">
        <authorList>
            <consortium name="International Durum Wheat Genome Sequencing Consortium (IDWGSC)"/>
            <person name="Milanesi L."/>
        </authorList>
    </citation>
    <scope>NUCLEOTIDE SEQUENCE [LARGE SCALE GENOMIC DNA]</scope>
    <source>
        <strain evidence="2">cv. Svevo</strain>
    </source>
</reference>
<dbReference type="Gramene" id="TRITD2Av1G151920.1">
    <property type="protein sequence ID" value="TRITD2Av1G151920.1"/>
    <property type="gene ID" value="TRITD2Av1G151920"/>
</dbReference>
<name>A0A9R1NU23_TRITD</name>
<organism evidence="1 2">
    <name type="scientific">Triticum turgidum subsp. durum</name>
    <name type="common">Durum wheat</name>
    <name type="synonym">Triticum durum</name>
    <dbReference type="NCBI Taxonomy" id="4567"/>
    <lineage>
        <taxon>Eukaryota</taxon>
        <taxon>Viridiplantae</taxon>
        <taxon>Streptophyta</taxon>
        <taxon>Embryophyta</taxon>
        <taxon>Tracheophyta</taxon>
        <taxon>Spermatophyta</taxon>
        <taxon>Magnoliopsida</taxon>
        <taxon>Liliopsida</taxon>
        <taxon>Poales</taxon>
        <taxon>Poaceae</taxon>
        <taxon>BOP clade</taxon>
        <taxon>Pooideae</taxon>
        <taxon>Triticodae</taxon>
        <taxon>Triticeae</taxon>
        <taxon>Triticinae</taxon>
        <taxon>Triticum</taxon>
    </lineage>
</organism>
<evidence type="ECO:0000313" key="1">
    <source>
        <dbReference type="EMBL" id="VAH31129.1"/>
    </source>
</evidence>
<gene>
    <name evidence="1" type="ORF">TRITD_2Av1G151920</name>
</gene>
<evidence type="ECO:0000313" key="2">
    <source>
        <dbReference type="Proteomes" id="UP000324705"/>
    </source>
</evidence>
<dbReference type="Proteomes" id="UP000324705">
    <property type="component" value="Chromosome 2A"/>
</dbReference>
<accession>A0A9R1NU23</accession>
<dbReference type="EMBL" id="LT934113">
    <property type="protein sequence ID" value="VAH31129.1"/>
    <property type="molecule type" value="Genomic_DNA"/>
</dbReference>